<protein>
    <submittedName>
        <fullName evidence="2">Phage capsid scaffolding protein (GPO) serine peptidase</fullName>
    </submittedName>
</protein>
<gene>
    <name evidence="2" type="ORF">NCTC11544_00164</name>
</gene>
<organism evidence="2 3">
    <name type="scientific">Serratia quinivorans</name>
    <dbReference type="NCBI Taxonomy" id="137545"/>
    <lineage>
        <taxon>Bacteria</taxon>
        <taxon>Pseudomonadati</taxon>
        <taxon>Pseudomonadota</taxon>
        <taxon>Gammaproteobacteria</taxon>
        <taxon>Enterobacterales</taxon>
        <taxon>Yersiniaceae</taxon>
        <taxon>Serratia</taxon>
    </lineage>
</organism>
<reference evidence="2 3" key="1">
    <citation type="submission" date="2018-06" db="EMBL/GenBank/DDBJ databases">
        <authorList>
            <consortium name="Pathogen Informatics"/>
            <person name="Doyle S."/>
        </authorList>
    </citation>
    <scope>NUCLEOTIDE SEQUENCE [LARGE SCALE GENOMIC DNA]</scope>
    <source>
        <strain evidence="2 3">NCTC11544</strain>
    </source>
</reference>
<feature type="compositionally biased region" description="Basic and acidic residues" evidence="1">
    <location>
        <begin position="243"/>
        <end position="253"/>
    </location>
</feature>
<evidence type="ECO:0000256" key="1">
    <source>
        <dbReference type="SAM" id="MobiDB-lite"/>
    </source>
</evidence>
<sequence>MPISKSFRVAVEGATSDGRQIQRQHIKEMADTYNQKFKPARVNLEHYLSIFPDSTFCAYGDVISLSADEISDGPLKGKMALYAQVDATDGLVQLNNKRQKIFTSIEYYEKFADTNKAYLTGLAFTDNPASLGSEAMKFSSNHLAQKGLFFSAAEETTLEFETPEAEKPNLLTSIKAMFSKRQASDDARFTDVHQAVELVAERQQQVEEKLSGLDGMKDSIQKLTDRLTASETAFSGLETKLSSTDRSDKRRDLSTGGESAELTDC</sequence>
<name>A0A379YBX3_9GAMM</name>
<dbReference type="InterPro" id="IPR009228">
    <property type="entry name" value="Capsid_scaffold_GpO"/>
</dbReference>
<proteinExistence type="predicted"/>
<feature type="region of interest" description="Disordered" evidence="1">
    <location>
        <begin position="239"/>
        <end position="265"/>
    </location>
</feature>
<dbReference type="AlphaFoldDB" id="A0A379YBX3"/>
<evidence type="ECO:0000313" key="2">
    <source>
        <dbReference type="EMBL" id="SUI43312.1"/>
    </source>
</evidence>
<dbReference type="Pfam" id="PF05929">
    <property type="entry name" value="Phage_GPO"/>
    <property type="match status" value="1"/>
</dbReference>
<accession>A0A379YBX3</accession>
<dbReference type="EMBL" id="UGYN01000002">
    <property type="protein sequence ID" value="SUI43312.1"/>
    <property type="molecule type" value="Genomic_DNA"/>
</dbReference>
<evidence type="ECO:0000313" key="3">
    <source>
        <dbReference type="Proteomes" id="UP000255529"/>
    </source>
</evidence>
<dbReference type="Proteomes" id="UP000255529">
    <property type="component" value="Unassembled WGS sequence"/>
</dbReference>
<dbReference type="RefSeq" id="WP_115182695.1">
    <property type="nucleotide sequence ID" value="NZ_CAMKUF010000001.1"/>
</dbReference>